<evidence type="ECO:0000256" key="1">
    <source>
        <dbReference type="SAM" id="MobiDB-lite"/>
    </source>
</evidence>
<feature type="compositionally biased region" description="Low complexity" evidence="1">
    <location>
        <begin position="437"/>
        <end position="448"/>
    </location>
</feature>
<feature type="compositionally biased region" description="Low complexity" evidence="1">
    <location>
        <begin position="241"/>
        <end position="250"/>
    </location>
</feature>
<comment type="caution">
    <text evidence="2">The sequence shown here is derived from an EMBL/GenBank/DDBJ whole genome shotgun (WGS) entry which is preliminary data.</text>
</comment>
<feature type="region of interest" description="Disordered" evidence="1">
    <location>
        <begin position="27"/>
        <end position="48"/>
    </location>
</feature>
<sequence>MTGGGHASMWRECERCVRLLTKEGIASSTTTASTTSADAPSPTFGSASFRHWARRNHPDKGGDVARFQDVSRCCKAVHEERCVEKMKRERDFYRSTRRYTSSTANANGHVPGGGADDDGDDFTAQVFDHMIRDIALCGWSLAQSLGAIYVDVPVAPPVVRRRAQSSRRSVLGVKPVHLRVSVDGLLGPIDFFSPLHEVELGLSFPEGKQVRLDAVGVRWNLNKRGFKRRDKVSEDAKRASRASATVAPAAQTEGVSKANADLALAEEKKVEDLTTPSEARTTDAPTTGSSFLRRSAHGVLDGALSAGVRVVACEGSSGLVDMDPSERGASEVELFASWRSNTQWPLRVELGLLERGNRIRPRCRVMAEVSGLRWRRKPRPPWIPEDRPASDPADPHLRMRPGVAMAGCRLGAWWSHLTKWRRRGDNGNASASKDDVVGGVSRVGSVDKPVSQSCDPK</sequence>
<dbReference type="Proteomes" id="UP000660262">
    <property type="component" value="Unassembled WGS sequence"/>
</dbReference>
<evidence type="ECO:0000313" key="2">
    <source>
        <dbReference type="EMBL" id="GHP02311.1"/>
    </source>
</evidence>
<feature type="compositionally biased region" description="Low complexity" evidence="1">
    <location>
        <begin position="27"/>
        <end position="43"/>
    </location>
</feature>
<keyword evidence="3" id="KW-1185">Reference proteome</keyword>
<gene>
    <name evidence="2" type="ORF">PPROV_000106800</name>
</gene>
<protein>
    <recommendedName>
        <fullName evidence="4">J domain-containing protein</fullName>
    </recommendedName>
</protein>
<accession>A0A830H9P2</accession>
<feature type="region of interest" description="Disordered" evidence="1">
    <location>
        <begin position="424"/>
        <end position="457"/>
    </location>
</feature>
<proteinExistence type="predicted"/>
<feature type="region of interest" description="Disordered" evidence="1">
    <location>
        <begin position="230"/>
        <end position="252"/>
    </location>
</feature>
<evidence type="ECO:0008006" key="4">
    <source>
        <dbReference type="Google" id="ProtNLM"/>
    </source>
</evidence>
<name>A0A830H9P2_9CHLO</name>
<dbReference type="EMBL" id="BNJQ01000003">
    <property type="protein sequence ID" value="GHP02311.1"/>
    <property type="molecule type" value="Genomic_DNA"/>
</dbReference>
<feature type="compositionally biased region" description="Polar residues" evidence="1">
    <location>
        <begin position="274"/>
        <end position="290"/>
    </location>
</feature>
<feature type="region of interest" description="Disordered" evidence="1">
    <location>
        <begin position="267"/>
        <end position="290"/>
    </location>
</feature>
<evidence type="ECO:0000313" key="3">
    <source>
        <dbReference type="Proteomes" id="UP000660262"/>
    </source>
</evidence>
<reference evidence="2" key="1">
    <citation type="submission" date="2020-10" db="EMBL/GenBank/DDBJ databases">
        <title>Unveiling of a novel bifunctional photoreceptor, Dualchrome1, isolated from a cosmopolitan green alga.</title>
        <authorList>
            <person name="Suzuki S."/>
            <person name="Kawachi M."/>
        </authorList>
    </citation>
    <scope>NUCLEOTIDE SEQUENCE</scope>
    <source>
        <strain evidence="2">NIES 2893</strain>
    </source>
</reference>
<dbReference type="AlphaFoldDB" id="A0A830H9P2"/>
<organism evidence="2 3">
    <name type="scientific">Pycnococcus provasolii</name>
    <dbReference type="NCBI Taxonomy" id="41880"/>
    <lineage>
        <taxon>Eukaryota</taxon>
        <taxon>Viridiplantae</taxon>
        <taxon>Chlorophyta</taxon>
        <taxon>Pseudoscourfieldiophyceae</taxon>
        <taxon>Pseudoscourfieldiales</taxon>
        <taxon>Pycnococcaceae</taxon>
        <taxon>Pycnococcus</taxon>
    </lineage>
</organism>